<name>A0AAV0DJI5_9ASTE</name>
<feature type="region of interest" description="Disordered" evidence="1">
    <location>
        <begin position="1"/>
        <end position="70"/>
    </location>
</feature>
<dbReference type="Proteomes" id="UP001152523">
    <property type="component" value="Unassembled WGS sequence"/>
</dbReference>
<evidence type="ECO:0000313" key="3">
    <source>
        <dbReference type="Proteomes" id="UP001152523"/>
    </source>
</evidence>
<gene>
    <name evidence="2" type="ORF">CEPIT_LOCUS15258</name>
</gene>
<evidence type="ECO:0000313" key="2">
    <source>
        <dbReference type="EMBL" id="CAH9100350.1"/>
    </source>
</evidence>
<evidence type="ECO:0000256" key="1">
    <source>
        <dbReference type="SAM" id="MobiDB-lite"/>
    </source>
</evidence>
<feature type="compositionally biased region" description="Basic and acidic residues" evidence="1">
    <location>
        <begin position="56"/>
        <end position="70"/>
    </location>
</feature>
<organism evidence="2 3">
    <name type="scientific">Cuscuta epithymum</name>
    <dbReference type="NCBI Taxonomy" id="186058"/>
    <lineage>
        <taxon>Eukaryota</taxon>
        <taxon>Viridiplantae</taxon>
        <taxon>Streptophyta</taxon>
        <taxon>Embryophyta</taxon>
        <taxon>Tracheophyta</taxon>
        <taxon>Spermatophyta</taxon>
        <taxon>Magnoliopsida</taxon>
        <taxon>eudicotyledons</taxon>
        <taxon>Gunneridae</taxon>
        <taxon>Pentapetalae</taxon>
        <taxon>asterids</taxon>
        <taxon>lamiids</taxon>
        <taxon>Solanales</taxon>
        <taxon>Convolvulaceae</taxon>
        <taxon>Cuscuteae</taxon>
        <taxon>Cuscuta</taxon>
        <taxon>Cuscuta subgen. Cuscuta</taxon>
    </lineage>
</organism>
<sequence>MSVNGQITGNRGHRRKPAEGGLFSATFTSSEAPSLPTWPSENWPTSTKSGLTESRISYRKEQRSDEHMRVRDGGAAVGRASCHHLGSYVFEPADSSLGHLPSTKSSSFSSVGANAQYFNACK</sequence>
<protein>
    <submittedName>
        <fullName evidence="2">Uncharacterized protein</fullName>
    </submittedName>
</protein>
<proteinExistence type="predicted"/>
<comment type="caution">
    <text evidence="2">The sequence shown here is derived from an EMBL/GenBank/DDBJ whole genome shotgun (WGS) entry which is preliminary data.</text>
</comment>
<dbReference type="AlphaFoldDB" id="A0AAV0DJI5"/>
<keyword evidence="3" id="KW-1185">Reference proteome</keyword>
<dbReference type="EMBL" id="CAMAPF010000108">
    <property type="protein sequence ID" value="CAH9100350.1"/>
    <property type="molecule type" value="Genomic_DNA"/>
</dbReference>
<reference evidence="2" key="1">
    <citation type="submission" date="2022-07" db="EMBL/GenBank/DDBJ databases">
        <authorList>
            <person name="Macas J."/>
            <person name="Novak P."/>
            <person name="Neumann P."/>
        </authorList>
    </citation>
    <scope>NUCLEOTIDE SEQUENCE</scope>
</reference>
<feature type="compositionally biased region" description="Polar residues" evidence="1">
    <location>
        <begin position="25"/>
        <end position="55"/>
    </location>
</feature>
<accession>A0AAV0DJI5</accession>